<evidence type="ECO:0000256" key="4">
    <source>
        <dbReference type="RuleBase" id="RU003719"/>
    </source>
</evidence>
<dbReference type="Pfam" id="PF00389">
    <property type="entry name" value="2-Hacid_dh"/>
    <property type="match status" value="1"/>
</dbReference>
<dbReference type="EMBL" id="JAEMNX010000015">
    <property type="protein sequence ID" value="MBJ7538576.1"/>
    <property type="molecule type" value="Genomic_DNA"/>
</dbReference>
<dbReference type="InterPro" id="IPR006139">
    <property type="entry name" value="D-isomer_2_OHA_DH_cat_dom"/>
</dbReference>
<keyword evidence="8" id="KW-1185">Reference proteome</keyword>
<reference evidence="7" key="1">
    <citation type="submission" date="2020-12" db="EMBL/GenBank/DDBJ databases">
        <title>Marinomonas arctica sp. nov., a psychrotolerant bacterium isolated from the Arctic.</title>
        <authorList>
            <person name="Zhang Y."/>
        </authorList>
    </citation>
    <scope>NUCLEOTIDE SEQUENCE</scope>
    <source>
        <strain evidence="7">C1424</strain>
    </source>
</reference>
<dbReference type="Gene3D" id="3.40.50.720">
    <property type="entry name" value="NAD(P)-binding Rossmann-like Domain"/>
    <property type="match status" value="2"/>
</dbReference>
<dbReference type="AlphaFoldDB" id="A0A934JML0"/>
<dbReference type="InterPro" id="IPR006140">
    <property type="entry name" value="D-isomer_DH_NAD-bd"/>
</dbReference>
<comment type="caution">
    <text evidence="7">The sequence shown here is derived from an EMBL/GenBank/DDBJ whole genome shotgun (WGS) entry which is preliminary data.</text>
</comment>
<dbReference type="Pfam" id="PF02826">
    <property type="entry name" value="2-Hacid_dh_C"/>
    <property type="match status" value="1"/>
</dbReference>
<evidence type="ECO:0000313" key="7">
    <source>
        <dbReference type="EMBL" id="MBJ7538576.1"/>
    </source>
</evidence>
<accession>A0A934JML0</accession>
<dbReference type="PANTHER" id="PTHR43026:SF1">
    <property type="entry name" value="2-HYDROXYACID DEHYDROGENASE HOMOLOG 1-RELATED"/>
    <property type="match status" value="1"/>
</dbReference>
<dbReference type="CDD" id="cd12183">
    <property type="entry name" value="LDH_like_2"/>
    <property type="match status" value="1"/>
</dbReference>
<keyword evidence="3" id="KW-0520">NAD</keyword>
<organism evidence="7 8">
    <name type="scientific">Marinomonas transparens</name>
    <dbReference type="NCBI Taxonomy" id="2795388"/>
    <lineage>
        <taxon>Bacteria</taxon>
        <taxon>Pseudomonadati</taxon>
        <taxon>Pseudomonadota</taxon>
        <taxon>Gammaproteobacteria</taxon>
        <taxon>Oceanospirillales</taxon>
        <taxon>Oceanospirillaceae</taxon>
        <taxon>Marinomonas</taxon>
    </lineage>
</organism>
<evidence type="ECO:0000256" key="2">
    <source>
        <dbReference type="ARBA" id="ARBA00023002"/>
    </source>
</evidence>
<evidence type="ECO:0000259" key="6">
    <source>
        <dbReference type="Pfam" id="PF02826"/>
    </source>
</evidence>
<dbReference type="InterPro" id="IPR029753">
    <property type="entry name" value="D-isomer_DH_CS"/>
</dbReference>
<dbReference type="GO" id="GO:0016616">
    <property type="term" value="F:oxidoreductase activity, acting on the CH-OH group of donors, NAD or NADP as acceptor"/>
    <property type="evidence" value="ECO:0007669"/>
    <property type="project" value="InterPro"/>
</dbReference>
<dbReference type="Proteomes" id="UP000628710">
    <property type="component" value="Unassembled WGS sequence"/>
</dbReference>
<evidence type="ECO:0000256" key="3">
    <source>
        <dbReference type="ARBA" id="ARBA00023027"/>
    </source>
</evidence>
<name>A0A934JML0_9GAMM</name>
<dbReference type="SUPFAM" id="SSF52283">
    <property type="entry name" value="Formate/glycerate dehydrogenase catalytic domain-like"/>
    <property type="match status" value="1"/>
</dbReference>
<dbReference type="GO" id="GO:0051287">
    <property type="term" value="F:NAD binding"/>
    <property type="evidence" value="ECO:0007669"/>
    <property type="project" value="InterPro"/>
</dbReference>
<evidence type="ECO:0000313" key="8">
    <source>
        <dbReference type="Proteomes" id="UP000628710"/>
    </source>
</evidence>
<feature type="domain" description="D-isomer specific 2-hydroxyacid dehydrogenase NAD-binding" evidence="6">
    <location>
        <begin position="110"/>
        <end position="297"/>
    </location>
</feature>
<comment type="similarity">
    <text evidence="1 4">Belongs to the D-isomer specific 2-hydroxyacid dehydrogenase family.</text>
</comment>
<evidence type="ECO:0000259" key="5">
    <source>
        <dbReference type="Pfam" id="PF00389"/>
    </source>
</evidence>
<dbReference type="InterPro" id="IPR036291">
    <property type="entry name" value="NAD(P)-bd_dom_sf"/>
</dbReference>
<dbReference type="PANTHER" id="PTHR43026">
    <property type="entry name" value="2-HYDROXYACID DEHYDROGENASE HOMOLOG 1-RELATED"/>
    <property type="match status" value="1"/>
</dbReference>
<evidence type="ECO:0000256" key="1">
    <source>
        <dbReference type="ARBA" id="ARBA00005854"/>
    </source>
</evidence>
<dbReference type="RefSeq" id="WP_199468986.1">
    <property type="nucleotide sequence ID" value="NZ_JAEMNX010000015.1"/>
</dbReference>
<protein>
    <submittedName>
        <fullName evidence="7">2-hydroxyacid dehydrogenase</fullName>
    </submittedName>
</protein>
<proteinExistence type="inferred from homology"/>
<keyword evidence="2 4" id="KW-0560">Oxidoreductase</keyword>
<dbReference type="InterPro" id="IPR058205">
    <property type="entry name" value="D-LDH-like"/>
</dbReference>
<dbReference type="PROSITE" id="PS00670">
    <property type="entry name" value="D_2_HYDROXYACID_DH_2"/>
    <property type="match status" value="1"/>
</dbReference>
<dbReference type="SUPFAM" id="SSF51735">
    <property type="entry name" value="NAD(P)-binding Rossmann-fold domains"/>
    <property type="match status" value="1"/>
</dbReference>
<feature type="domain" description="D-isomer specific 2-hydroxyacid dehydrogenase catalytic" evidence="5">
    <location>
        <begin position="5"/>
        <end position="326"/>
    </location>
</feature>
<sequence length="329" mass="36466">MKIAVFSCKPYDKRTLSTCAHGTHLEMTYFESRLSMETISLVKDFDAVSCFVNDDVNSEVIHKLKEQGINTIALRCAGFNNVDLYAAKAVGIHVFHVPDYSPTSVAEHAVALIMTLNRKTHRSYHRVKEGNFALEGLLGFNLQGKTVGCVGTGRIGAAFCHIMKGFGCHVICYDIMPSQELIDLGCEYLDLESLYQESDIISLHCPLNASTHHLINSKSLAKMKDGVMIINTSRGALVHAQEAIDGLYSKKIGYLGLDVYEQEGAIFFEDMSSRIIQDSVFQLMLTFPNVVVTGHQGYFTEEALNHIAETTIDNLLNHQNGKNAPRQLA</sequence>
<gene>
    <name evidence="7" type="ORF">I8J31_12900</name>
</gene>